<dbReference type="Gene3D" id="2.60.40.3140">
    <property type="match status" value="1"/>
</dbReference>
<dbReference type="SUPFAM" id="SSF54001">
    <property type="entry name" value="Cysteine proteinases"/>
    <property type="match status" value="1"/>
</dbReference>
<protein>
    <submittedName>
        <fullName evidence="2">DUF3857 domain-containing protein</fullName>
    </submittedName>
</protein>
<dbReference type="EMBL" id="VHIQ01000007">
    <property type="protein sequence ID" value="TPV31970.1"/>
    <property type="molecule type" value="Genomic_DNA"/>
</dbReference>
<dbReference type="Pfam" id="PF12969">
    <property type="entry name" value="DUF3857"/>
    <property type="match status" value="1"/>
</dbReference>
<dbReference type="AlphaFoldDB" id="A0A506PHX5"/>
<name>A0A506PHX5_9FLAO</name>
<dbReference type="Proteomes" id="UP000317332">
    <property type="component" value="Unassembled WGS sequence"/>
</dbReference>
<keyword evidence="3" id="KW-1185">Reference proteome</keyword>
<dbReference type="InterPro" id="IPR038765">
    <property type="entry name" value="Papain-like_cys_pep_sf"/>
</dbReference>
<dbReference type="OrthoDB" id="8595007at2"/>
<evidence type="ECO:0000313" key="2">
    <source>
        <dbReference type="EMBL" id="TPV31970.1"/>
    </source>
</evidence>
<dbReference type="Gene3D" id="2.60.120.1130">
    <property type="match status" value="1"/>
</dbReference>
<proteinExistence type="predicted"/>
<dbReference type="Gene3D" id="3.10.620.30">
    <property type="match status" value="1"/>
</dbReference>
<organism evidence="2 3">
    <name type="scientific">Paucihalobacter ruber</name>
    <dbReference type="NCBI Taxonomy" id="2567861"/>
    <lineage>
        <taxon>Bacteria</taxon>
        <taxon>Pseudomonadati</taxon>
        <taxon>Bacteroidota</taxon>
        <taxon>Flavobacteriia</taxon>
        <taxon>Flavobacteriales</taxon>
        <taxon>Flavobacteriaceae</taxon>
        <taxon>Paucihalobacter</taxon>
    </lineage>
</organism>
<accession>A0A506PHX5</accession>
<reference evidence="2 3" key="1">
    <citation type="submission" date="2019-06" db="EMBL/GenBank/DDBJ databases">
        <title>Flavobacteriaceae Paucihalobacterium erythroidium CWB-1, complete genome.</title>
        <authorList>
            <person name="Wu S."/>
        </authorList>
    </citation>
    <scope>NUCLEOTIDE SEQUENCE [LARGE SCALE GENOMIC DNA]</scope>
    <source>
        <strain evidence="2 3">CWB-1</strain>
    </source>
</reference>
<feature type="domain" description="DUF3857" evidence="1">
    <location>
        <begin position="60"/>
        <end position="191"/>
    </location>
</feature>
<comment type="caution">
    <text evidence="2">The sequence shown here is derived from an EMBL/GenBank/DDBJ whole genome shotgun (WGS) entry which is preliminary data.</text>
</comment>
<evidence type="ECO:0000259" key="1">
    <source>
        <dbReference type="Pfam" id="PF12969"/>
    </source>
</evidence>
<evidence type="ECO:0000313" key="3">
    <source>
        <dbReference type="Proteomes" id="UP000317332"/>
    </source>
</evidence>
<dbReference type="InterPro" id="IPR024618">
    <property type="entry name" value="DUF3857"/>
</dbReference>
<gene>
    <name evidence="2" type="ORF">FJ651_14245</name>
</gene>
<dbReference type="RefSeq" id="WP_140991269.1">
    <property type="nucleotide sequence ID" value="NZ_VHIQ01000007.1"/>
</dbReference>
<sequence>MTFKTLPYYLLFFICLLSYSQTQDLYNASLIPDELSDKVNSVVRYHDTKIDISAYNRMLVTEKRIITVYNKIGDRNLRAFAGYDDKRTIKKIEAFVYDKSGNQIKKFKKGDFVDESAVSGGTLYSDSRVKYLNYTPISYPYTLEFYAEIDYQTTAFIPTWQPLEKYYNATQNSEYQIINNSGVELKSKASNFEGFNIETKGPLHYKASNMPAIAYEEYSPDFDSFTPEFKAALIEFDMEGVKGINNNWQEFGKWMNDVLIADTQKLPESVINEVKALTAYTNDPIEKAKIVYQFVQDKTRYISVQVGIGGWKPISAMEVNQVGYGDCKGLTNYTQALLKEIGVESYYTVIYGGSGRIYDIDKDFSSTQGNHVILCLPNEDDYIWLECTSQTNPFGLIAGFTDDRAALIIKPEGGEVVRTKAYKPYESLQHTKATVLFDESGNLEASVEIKSTGYQYSLREAYETKDVKEQNLNYKNYWGNINNLQIDGVSFKNDKDEIEFVENVNLSAKNYASKTGNRLLLQPNLFNVVSTIPARYSTRYLDFQISRGYEDQDEYVLEFPDTLEIEALPEPVLIDTKFGTYEFSIETLDKNKVQYKRKYILNKGSYAKEEYEDFREFRKLIAKHDKAKMVLKTK</sequence>